<name>A0ABS3LCG3_9ENTE</name>
<organism evidence="1 2">
    <name type="scientific">Candidatus Enterococcus moelleringii</name>
    <dbReference type="NCBI Taxonomy" id="2815325"/>
    <lineage>
        <taxon>Bacteria</taxon>
        <taxon>Bacillati</taxon>
        <taxon>Bacillota</taxon>
        <taxon>Bacilli</taxon>
        <taxon>Lactobacillales</taxon>
        <taxon>Enterococcaceae</taxon>
        <taxon>Enterococcus</taxon>
    </lineage>
</organism>
<evidence type="ECO:0000313" key="2">
    <source>
        <dbReference type="Proteomes" id="UP000664601"/>
    </source>
</evidence>
<reference evidence="1 2" key="1">
    <citation type="submission" date="2021-03" db="EMBL/GenBank/DDBJ databases">
        <title>Enterococcal diversity collection.</title>
        <authorList>
            <person name="Gilmore M.S."/>
            <person name="Schwartzman J."/>
            <person name="Van Tyne D."/>
            <person name="Martin M."/>
            <person name="Earl A.M."/>
            <person name="Manson A.L."/>
            <person name="Straub T."/>
            <person name="Salamzade R."/>
            <person name="Saavedra J."/>
            <person name="Lebreton F."/>
            <person name="Prichula J."/>
            <person name="Schaufler K."/>
            <person name="Gaca A."/>
            <person name="Sgardioli B."/>
            <person name="Wagenaar J."/>
            <person name="Strong T."/>
        </authorList>
    </citation>
    <scope>NUCLEOTIDE SEQUENCE [LARGE SCALE GENOMIC DNA]</scope>
    <source>
        <strain evidence="1 2">669A</strain>
    </source>
</reference>
<proteinExistence type="predicted"/>
<dbReference type="Proteomes" id="UP000664601">
    <property type="component" value="Unassembled WGS sequence"/>
</dbReference>
<comment type="caution">
    <text evidence="1">The sequence shown here is derived from an EMBL/GenBank/DDBJ whole genome shotgun (WGS) entry which is preliminary data.</text>
</comment>
<accession>A0ABS3LCG3</accession>
<keyword evidence="2" id="KW-1185">Reference proteome</keyword>
<protein>
    <submittedName>
        <fullName evidence="1">Uncharacterized protein</fullName>
    </submittedName>
</protein>
<dbReference type="EMBL" id="JAFREM010000018">
    <property type="protein sequence ID" value="MBO1306765.1"/>
    <property type="molecule type" value="Genomic_DNA"/>
</dbReference>
<evidence type="ECO:0000313" key="1">
    <source>
        <dbReference type="EMBL" id="MBO1306765.1"/>
    </source>
</evidence>
<sequence>MDFTYQQNELKTQITYGETVASMMREKDLSNYQIIICGNQRYYDLYADKLAQFIPKSSRHDWFITTNNHYCNDMNHFEDFIFFLKRFSQQEKFLFIGIGNEGVMELTAFLHHVSNLTAELWLLPVSIRAFAQSLTFQRQIVLAGTIQPVMEIDEAPDGILFDHTMADQQSEGKMVDLLSLIRCGVISDHSFMQRLYSNYPTRQLLMQRSFSAFIEPMLGYYQENGKAIKQFGKNFELAFYRTENGHLLSNSMKNMFGLLLELCWNVYARGLHFNFKNFVIWLGQLGYPLTLPAPFSLGEYGQQVIALAQEDPLVALESVGIVGKLCVPTQKELIQTFENYQNLIEEIRGT</sequence>
<gene>
    <name evidence="1" type="ORF">JZO70_11365</name>
</gene>